<dbReference type="EMBL" id="SKFH01000009">
    <property type="protein sequence ID" value="TCZ72889.1"/>
    <property type="molecule type" value="Genomic_DNA"/>
</dbReference>
<evidence type="ECO:0000256" key="2">
    <source>
        <dbReference type="ARBA" id="ARBA00010944"/>
    </source>
</evidence>
<dbReference type="PANTHER" id="PTHR10491">
    <property type="entry name" value="DTDP-4-DEHYDRORHAMNOSE REDUCTASE"/>
    <property type="match status" value="1"/>
</dbReference>
<dbReference type="RefSeq" id="WP_131851524.1">
    <property type="nucleotide sequence ID" value="NZ_SKFH01000009.1"/>
</dbReference>
<evidence type="ECO:0000256" key="6">
    <source>
        <dbReference type="RuleBase" id="RU364082"/>
    </source>
</evidence>
<comment type="caution">
    <text evidence="8">The sequence shown here is derived from an EMBL/GenBank/DDBJ whole genome shotgun (WGS) entry which is preliminary data.</text>
</comment>
<protein>
    <recommendedName>
        <fullName evidence="4 6">dTDP-4-dehydrorhamnose reductase</fullName>
        <ecNumber evidence="3 6">1.1.1.133</ecNumber>
    </recommendedName>
</protein>
<keyword evidence="6" id="KW-0521">NADP</keyword>
<evidence type="ECO:0000256" key="4">
    <source>
        <dbReference type="ARBA" id="ARBA00017099"/>
    </source>
</evidence>
<dbReference type="SUPFAM" id="SSF51735">
    <property type="entry name" value="NAD(P)-binding Rossmann-fold domains"/>
    <property type="match status" value="1"/>
</dbReference>
<dbReference type="GO" id="GO:0005829">
    <property type="term" value="C:cytosol"/>
    <property type="evidence" value="ECO:0007669"/>
    <property type="project" value="TreeGrafter"/>
</dbReference>
<dbReference type="EC" id="1.1.1.133" evidence="3 6"/>
<dbReference type="InterPro" id="IPR029903">
    <property type="entry name" value="RmlD-like-bd"/>
</dbReference>
<comment type="catalytic activity">
    <reaction evidence="5">
        <text>dTDP-beta-L-rhamnose + NADP(+) = dTDP-4-dehydro-beta-L-rhamnose + NADPH + H(+)</text>
        <dbReference type="Rhea" id="RHEA:21796"/>
        <dbReference type="ChEBI" id="CHEBI:15378"/>
        <dbReference type="ChEBI" id="CHEBI:57510"/>
        <dbReference type="ChEBI" id="CHEBI:57783"/>
        <dbReference type="ChEBI" id="CHEBI:58349"/>
        <dbReference type="ChEBI" id="CHEBI:62830"/>
        <dbReference type="EC" id="1.1.1.133"/>
    </reaction>
</comment>
<keyword evidence="9" id="KW-1185">Reference proteome</keyword>
<evidence type="ECO:0000256" key="5">
    <source>
        <dbReference type="ARBA" id="ARBA00048200"/>
    </source>
</evidence>
<dbReference type="Pfam" id="PF04321">
    <property type="entry name" value="RmlD_sub_bind"/>
    <property type="match status" value="1"/>
</dbReference>
<dbReference type="Gene3D" id="3.90.25.10">
    <property type="entry name" value="UDP-galactose 4-epimerase, domain 1"/>
    <property type="match status" value="1"/>
</dbReference>
<reference evidence="8 9" key="1">
    <citation type="submission" date="2019-03" db="EMBL/GenBank/DDBJ databases">
        <authorList>
            <person name="Kim M.K.M."/>
        </authorList>
    </citation>
    <scope>NUCLEOTIDE SEQUENCE [LARGE SCALE GENOMIC DNA]</scope>
    <source>
        <strain evidence="8 9">17J68-15</strain>
    </source>
</reference>
<evidence type="ECO:0000313" key="8">
    <source>
        <dbReference type="EMBL" id="TCZ72889.1"/>
    </source>
</evidence>
<name>A0A4R4E0J4_9BACT</name>
<evidence type="ECO:0000259" key="7">
    <source>
        <dbReference type="Pfam" id="PF04321"/>
    </source>
</evidence>
<dbReference type="Proteomes" id="UP000295164">
    <property type="component" value="Unassembled WGS sequence"/>
</dbReference>
<gene>
    <name evidence="8" type="primary">rfbD</name>
    <name evidence="8" type="ORF">E0486_07440</name>
</gene>
<comment type="similarity">
    <text evidence="2 6">Belongs to the dTDP-4-dehydrorhamnose reductase family.</text>
</comment>
<dbReference type="InterPro" id="IPR005913">
    <property type="entry name" value="dTDP_dehydrorham_reduct"/>
</dbReference>
<dbReference type="NCBIfam" id="TIGR01214">
    <property type="entry name" value="rmlD"/>
    <property type="match status" value="1"/>
</dbReference>
<dbReference type="Gene3D" id="3.40.50.720">
    <property type="entry name" value="NAD(P)-binding Rossmann-like Domain"/>
    <property type="match status" value="1"/>
</dbReference>
<accession>A0A4R4E0J4</accession>
<dbReference type="GO" id="GO:0019305">
    <property type="term" value="P:dTDP-rhamnose biosynthetic process"/>
    <property type="evidence" value="ECO:0007669"/>
    <property type="project" value="UniProtKB-UniPathway"/>
</dbReference>
<dbReference type="AlphaFoldDB" id="A0A4R4E0J4"/>
<evidence type="ECO:0000313" key="9">
    <source>
        <dbReference type="Proteomes" id="UP000295164"/>
    </source>
</evidence>
<feature type="domain" description="RmlD-like substrate binding" evidence="7">
    <location>
        <begin position="1"/>
        <end position="281"/>
    </location>
</feature>
<dbReference type="OrthoDB" id="9803892at2"/>
<comment type="function">
    <text evidence="6">Catalyzes the reduction of dTDP-6-deoxy-L-lyxo-4-hexulose to yield dTDP-L-rhamnose.</text>
</comment>
<comment type="pathway">
    <text evidence="1 6">Carbohydrate biosynthesis; dTDP-L-rhamnose biosynthesis.</text>
</comment>
<keyword evidence="6 8" id="KW-0560">Oxidoreductase</keyword>
<evidence type="ECO:0000256" key="1">
    <source>
        <dbReference type="ARBA" id="ARBA00004781"/>
    </source>
</evidence>
<organism evidence="8 9">
    <name type="scientific">Flaviaesturariibacter aridisoli</name>
    <dbReference type="NCBI Taxonomy" id="2545761"/>
    <lineage>
        <taxon>Bacteria</taxon>
        <taxon>Pseudomonadati</taxon>
        <taxon>Bacteroidota</taxon>
        <taxon>Chitinophagia</taxon>
        <taxon>Chitinophagales</taxon>
        <taxon>Chitinophagaceae</taxon>
        <taxon>Flaviaestuariibacter</taxon>
    </lineage>
</organism>
<dbReference type="CDD" id="cd05254">
    <property type="entry name" value="dTDP_HR_like_SDR_e"/>
    <property type="match status" value="1"/>
</dbReference>
<proteinExistence type="inferred from homology"/>
<sequence length="286" mass="31287">MKILVTGAGGQLASELEVLAAARPTDQFVFRSVTDLDITDAEAVWKAIADEEPDYCINAAAYTAVDKAETEPEPAFRVNAEGTRFLAAACAAKGARFLHVSTDYVFAGDGERPYREDDPTGPQGVYGASKRKGEELAFEVAPDSIVVRTAWVYSSFGHNFVKTMLRLMRERESLSVVNDQQGCPTYAADLAGALLQIIDSGKWVPGIYHFSNAGPTTWFRFAEAIRDRAGLTCALQPITTDQYPTPARRPAYSVLDTAKIRDTWGLSIRSWEECLDECLALLSAQS</sequence>
<evidence type="ECO:0000256" key="3">
    <source>
        <dbReference type="ARBA" id="ARBA00012929"/>
    </source>
</evidence>
<dbReference type="InterPro" id="IPR036291">
    <property type="entry name" value="NAD(P)-bd_dom_sf"/>
</dbReference>
<dbReference type="UniPathway" id="UPA00124"/>
<dbReference type="PANTHER" id="PTHR10491:SF4">
    <property type="entry name" value="METHIONINE ADENOSYLTRANSFERASE 2 SUBUNIT BETA"/>
    <property type="match status" value="1"/>
</dbReference>
<dbReference type="GO" id="GO:0008831">
    <property type="term" value="F:dTDP-4-dehydrorhamnose reductase activity"/>
    <property type="evidence" value="ECO:0007669"/>
    <property type="project" value="UniProtKB-EC"/>
</dbReference>